<evidence type="ECO:0000313" key="2">
    <source>
        <dbReference type="EMBL" id="CAH1113006.1"/>
    </source>
</evidence>
<protein>
    <submittedName>
        <fullName evidence="2">Uncharacterized protein</fullName>
    </submittedName>
</protein>
<sequence>MYPMVHTETRDQRQPHIALIGEQRLQSLDEQAAPSDEEAVEENSIRRRHRRPLHRRFFTYVREAWTGVKSALDVFADNGSVIDHEKPASNSMMEGEVKGNFCDVEEPFSSDDSVKDLNYTNDPSSSSSSSDSSSSSSSLDSSDDDNENETANTVNLPVEADTTKKKNEKVHYQAPKKHWQRIQNFEKGINSFRTTNETTV</sequence>
<proteinExistence type="predicted"/>
<evidence type="ECO:0000313" key="3">
    <source>
        <dbReference type="Proteomes" id="UP001153636"/>
    </source>
</evidence>
<dbReference type="Proteomes" id="UP001153636">
    <property type="component" value="Chromosome 7"/>
</dbReference>
<accession>A0A9P0D7K6</accession>
<feature type="compositionally biased region" description="Basic and acidic residues" evidence="1">
    <location>
        <begin position="161"/>
        <end position="171"/>
    </location>
</feature>
<feature type="compositionally biased region" description="Low complexity" evidence="1">
    <location>
        <begin position="124"/>
        <end position="140"/>
    </location>
</feature>
<feature type="region of interest" description="Disordered" evidence="1">
    <location>
        <begin position="102"/>
        <end position="181"/>
    </location>
</feature>
<dbReference type="OrthoDB" id="6772737at2759"/>
<gene>
    <name evidence="2" type="ORF">PSYICH_LOCUS13732</name>
</gene>
<dbReference type="EMBL" id="OV651819">
    <property type="protein sequence ID" value="CAH1113006.1"/>
    <property type="molecule type" value="Genomic_DNA"/>
</dbReference>
<evidence type="ECO:0000256" key="1">
    <source>
        <dbReference type="SAM" id="MobiDB-lite"/>
    </source>
</evidence>
<reference evidence="2" key="1">
    <citation type="submission" date="2022-01" db="EMBL/GenBank/DDBJ databases">
        <authorList>
            <person name="King R."/>
        </authorList>
    </citation>
    <scope>NUCLEOTIDE SEQUENCE</scope>
</reference>
<name>A0A9P0D7K6_9CUCU</name>
<keyword evidence="3" id="KW-1185">Reference proteome</keyword>
<dbReference type="AlphaFoldDB" id="A0A9P0D7K6"/>
<organism evidence="2 3">
    <name type="scientific">Psylliodes chrysocephalus</name>
    <dbReference type="NCBI Taxonomy" id="3402493"/>
    <lineage>
        <taxon>Eukaryota</taxon>
        <taxon>Metazoa</taxon>
        <taxon>Ecdysozoa</taxon>
        <taxon>Arthropoda</taxon>
        <taxon>Hexapoda</taxon>
        <taxon>Insecta</taxon>
        <taxon>Pterygota</taxon>
        <taxon>Neoptera</taxon>
        <taxon>Endopterygota</taxon>
        <taxon>Coleoptera</taxon>
        <taxon>Polyphaga</taxon>
        <taxon>Cucujiformia</taxon>
        <taxon>Chrysomeloidea</taxon>
        <taxon>Chrysomelidae</taxon>
        <taxon>Galerucinae</taxon>
        <taxon>Alticini</taxon>
        <taxon>Psylliodes</taxon>
    </lineage>
</organism>